<reference evidence="1" key="1">
    <citation type="submission" date="2014-05" db="EMBL/GenBank/DDBJ databases">
        <authorList>
            <person name="Chronopoulou M."/>
        </authorList>
    </citation>
    <scope>NUCLEOTIDE SEQUENCE</scope>
    <source>
        <tissue evidence="1">Whole organism</tissue>
    </source>
</reference>
<dbReference type="EMBL" id="HACA01009830">
    <property type="protein sequence ID" value="CDW27191.1"/>
    <property type="molecule type" value="Transcribed_RNA"/>
</dbReference>
<evidence type="ECO:0000313" key="1">
    <source>
        <dbReference type="EMBL" id="CDW27191.1"/>
    </source>
</evidence>
<protein>
    <submittedName>
        <fullName evidence="1">Uncharacterized protein</fullName>
    </submittedName>
</protein>
<dbReference type="AlphaFoldDB" id="A0A0K2TP26"/>
<proteinExistence type="predicted"/>
<accession>A0A0K2TP26</accession>
<sequence>MMLRIQGKTLVHKTLRPWLKMNT</sequence>
<name>A0A0K2TP26_LEPSM</name>
<organism evidence="1">
    <name type="scientific">Lepeophtheirus salmonis</name>
    <name type="common">Salmon louse</name>
    <name type="synonym">Caligus salmonis</name>
    <dbReference type="NCBI Taxonomy" id="72036"/>
    <lineage>
        <taxon>Eukaryota</taxon>
        <taxon>Metazoa</taxon>
        <taxon>Ecdysozoa</taxon>
        <taxon>Arthropoda</taxon>
        <taxon>Crustacea</taxon>
        <taxon>Multicrustacea</taxon>
        <taxon>Hexanauplia</taxon>
        <taxon>Copepoda</taxon>
        <taxon>Siphonostomatoida</taxon>
        <taxon>Caligidae</taxon>
        <taxon>Lepeophtheirus</taxon>
    </lineage>
</organism>